<evidence type="ECO:0000256" key="2">
    <source>
        <dbReference type="ARBA" id="ARBA00034247"/>
    </source>
</evidence>
<dbReference type="PROSITE" id="PS50887">
    <property type="entry name" value="GGDEF"/>
    <property type="match status" value="1"/>
</dbReference>
<proteinExistence type="predicted"/>
<dbReference type="KEGG" id="sper:EW093_06700"/>
<dbReference type="PANTHER" id="PTHR45138:SF9">
    <property type="entry name" value="DIGUANYLATE CYCLASE DGCM-RELATED"/>
    <property type="match status" value="1"/>
</dbReference>
<dbReference type="EC" id="2.7.7.65" evidence="1"/>
<evidence type="ECO:0000256" key="1">
    <source>
        <dbReference type="ARBA" id="ARBA00012528"/>
    </source>
</evidence>
<dbReference type="Pfam" id="PF00990">
    <property type="entry name" value="GGDEF"/>
    <property type="match status" value="1"/>
</dbReference>
<protein>
    <recommendedName>
        <fullName evidence="1">diguanylate cyclase</fullName>
        <ecNumber evidence="1">2.7.7.65</ecNumber>
    </recommendedName>
</protein>
<dbReference type="EMBL" id="CP035807">
    <property type="protein sequence ID" value="QEN04397.1"/>
    <property type="molecule type" value="Genomic_DNA"/>
</dbReference>
<dbReference type="Gene3D" id="3.30.70.270">
    <property type="match status" value="1"/>
</dbReference>
<reference evidence="4 5" key="1">
    <citation type="submission" date="2019-02" db="EMBL/GenBank/DDBJ databases">
        <authorList>
            <person name="Fomenkov A."/>
            <person name="Dubinina G."/>
            <person name="Grabovich M."/>
            <person name="Vincze T."/>
            <person name="Roberts R.J."/>
        </authorList>
    </citation>
    <scope>NUCLEOTIDE SEQUENCE [LARGE SCALE GENOMIC DNA]</scope>
    <source>
        <strain evidence="4 5">P</strain>
    </source>
</reference>
<dbReference type="InterPro" id="IPR050469">
    <property type="entry name" value="Diguanylate_Cyclase"/>
</dbReference>
<dbReference type="SUPFAM" id="SSF55073">
    <property type="entry name" value="Nucleotide cyclase"/>
    <property type="match status" value="1"/>
</dbReference>
<name>A0A5C1QA86_9SPIO</name>
<evidence type="ECO:0000259" key="3">
    <source>
        <dbReference type="PROSITE" id="PS50887"/>
    </source>
</evidence>
<dbReference type="InterPro" id="IPR043128">
    <property type="entry name" value="Rev_trsase/Diguanyl_cyclase"/>
</dbReference>
<dbReference type="GO" id="GO:0052621">
    <property type="term" value="F:diguanylate cyclase activity"/>
    <property type="evidence" value="ECO:0007669"/>
    <property type="project" value="UniProtKB-EC"/>
</dbReference>
<dbReference type="NCBIfam" id="TIGR00254">
    <property type="entry name" value="GGDEF"/>
    <property type="match status" value="1"/>
</dbReference>
<gene>
    <name evidence="4" type="ORF">EW093_06700</name>
</gene>
<dbReference type="SMART" id="SM00267">
    <property type="entry name" value="GGDEF"/>
    <property type="match status" value="1"/>
</dbReference>
<dbReference type="OrthoDB" id="9779586at2"/>
<dbReference type="RefSeq" id="WP_149567644.1">
    <property type="nucleotide sequence ID" value="NZ_CP035807.1"/>
</dbReference>
<accession>A0A5C1QA86</accession>
<dbReference type="FunFam" id="3.30.70.270:FF:000001">
    <property type="entry name" value="Diguanylate cyclase domain protein"/>
    <property type="match status" value="1"/>
</dbReference>
<dbReference type="Proteomes" id="UP000323824">
    <property type="component" value="Chromosome"/>
</dbReference>
<sequence length="252" mass="28911">MTIDTGIFSTETEIVNHTQEIINLSEIEHETLLEEYKHLAKSYAKILKQTKKLINLADNTQKRLKESNNLVEDKIHQLLVAEKNLKKLATTDSLTGLKNRRGISRCLENCVKRSQNENLPFTIFLMDIDHFKIVNDKYGHATGDRVLKRLSAILKSTLRSHDCIARWGGEEFLIILPETTLDSGYLVAEKIRKNIEKIEINYNNYKIKVTVSLGGCLYNNNLYIEQSIHSADEALYVSKSNGRNRVSLYEDI</sequence>
<reference evidence="4 5" key="2">
    <citation type="submission" date="2019-09" db="EMBL/GenBank/DDBJ databases">
        <title>Complete Genome Sequence and Methylome Analysis of free living Spirochaetas.</title>
        <authorList>
            <person name="Leshcheva N."/>
            <person name="Mikheeva N."/>
        </authorList>
    </citation>
    <scope>NUCLEOTIDE SEQUENCE [LARGE SCALE GENOMIC DNA]</scope>
    <source>
        <strain evidence="4 5">P</strain>
    </source>
</reference>
<organism evidence="4 5">
    <name type="scientific">Thiospirochaeta perfilievii</name>
    <dbReference type="NCBI Taxonomy" id="252967"/>
    <lineage>
        <taxon>Bacteria</taxon>
        <taxon>Pseudomonadati</taxon>
        <taxon>Spirochaetota</taxon>
        <taxon>Spirochaetia</taxon>
        <taxon>Spirochaetales</taxon>
        <taxon>Spirochaetaceae</taxon>
        <taxon>Thiospirochaeta</taxon>
    </lineage>
</organism>
<feature type="domain" description="GGDEF" evidence="3">
    <location>
        <begin position="119"/>
        <end position="251"/>
    </location>
</feature>
<dbReference type="InterPro" id="IPR029787">
    <property type="entry name" value="Nucleotide_cyclase"/>
</dbReference>
<dbReference type="PANTHER" id="PTHR45138">
    <property type="entry name" value="REGULATORY COMPONENTS OF SENSORY TRANSDUCTION SYSTEM"/>
    <property type="match status" value="1"/>
</dbReference>
<comment type="catalytic activity">
    <reaction evidence="2">
        <text>2 GTP = 3',3'-c-di-GMP + 2 diphosphate</text>
        <dbReference type="Rhea" id="RHEA:24898"/>
        <dbReference type="ChEBI" id="CHEBI:33019"/>
        <dbReference type="ChEBI" id="CHEBI:37565"/>
        <dbReference type="ChEBI" id="CHEBI:58805"/>
        <dbReference type="EC" id="2.7.7.65"/>
    </reaction>
</comment>
<dbReference type="CDD" id="cd01949">
    <property type="entry name" value="GGDEF"/>
    <property type="match status" value="1"/>
</dbReference>
<dbReference type="InterPro" id="IPR000160">
    <property type="entry name" value="GGDEF_dom"/>
</dbReference>
<evidence type="ECO:0000313" key="5">
    <source>
        <dbReference type="Proteomes" id="UP000323824"/>
    </source>
</evidence>
<keyword evidence="5" id="KW-1185">Reference proteome</keyword>
<dbReference type="AlphaFoldDB" id="A0A5C1QA86"/>
<evidence type="ECO:0000313" key="4">
    <source>
        <dbReference type="EMBL" id="QEN04397.1"/>
    </source>
</evidence>